<feature type="domain" description="BZIP" evidence="10">
    <location>
        <begin position="119"/>
        <end position="134"/>
    </location>
</feature>
<dbReference type="GO" id="GO:0001228">
    <property type="term" value="F:DNA-binding transcription activator activity, RNA polymerase II-specific"/>
    <property type="evidence" value="ECO:0007669"/>
    <property type="project" value="TreeGrafter"/>
</dbReference>
<keyword evidence="5" id="KW-0238">DNA-binding</keyword>
<feature type="region of interest" description="Disordered" evidence="9">
    <location>
        <begin position="1"/>
        <end position="29"/>
    </location>
</feature>
<dbReference type="STRING" id="1081105.A0A167G2M7"/>
<gene>
    <name evidence="11" type="ORF">NOR_02825</name>
</gene>
<feature type="compositionally biased region" description="Polar residues" evidence="9">
    <location>
        <begin position="1"/>
        <end position="15"/>
    </location>
</feature>
<protein>
    <recommendedName>
        <fullName evidence="8">Putative transcription factor kapC</fullName>
    </recommendedName>
</protein>
<feature type="region of interest" description="Disordered" evidence="9">
    <location>
        <begin position="69"/>
        <end position="134"/>
    </location>
</feature>
<evidence type="ECO:0000256" key="8">
    <source>
        <dbReference type="ARBA" id="ARBA00044067"/>
    </source>
</evidence>
<dbReference type="Gene3D" id="1.20.5.170">
    <property type="match status" value="1"/>
</dbReference>
<evidence type="ECO:0000259" key="10">
    <source>
        <dbReference type="PROSITE" id="PS00036"/>
    </source>
</evidence>
<keyword evidence="4" id="KW-0805">Transcription regulation</keyword>
<keyword evidence="6" id="KW-0804">Transcription</keyword>
<feature type="compositionally biased region" description="Low complexity" evidence="9">
    <location>
        <begin position="79"/>
        <end position="91"/>
    </location>
</feature>
<evidence type="ECO:0000256" key="3">
    <source>
        <dbReference type="ARBA" id="ARBA00007163"/>
    </source>
</evidence>
<comment type="subcellular location">
    <subcellularLocation>
        <location evidence="2">Nucleus</location>
    </subcellularLocation>
</comment>
<dbReference type="Proteomes" id="UP000243498">
    <property type="component" value="Unassembled WGS sequence"/>
</dbReference>
<evidence type="ECO:0000313" key="11">
    <source>
        <dbReference type="EMBL" id="OAA46072.1"/>
    </source>
</evidence>
<dbReference type="EMBL" id="AZHC01000007">
    <property type="protein sequence ID" value="OAA46072.1"/>
    <property type="molecule type" value="Genomic_DNA"/>
</dbReference>
<evidence type="ECO:0000256" key="9">
    <source>
        <dbReference type="SAM" id="MobiDB-lite"/>
    </source>
</evidence>
<organism evidence="11 12">
    <name type="scientific">Metarhizium rileyi (strain RCEF 4871)</name>
    <name type="common">Nomuraea rileyi</name>
    <dbReference type="NCBI Taxonomy" id="1649241"/>
    <lineage>
        <taxon>Eukaryota</taxon>
        <taxon>Fungi</taxon>
        <taxon>Dikarya</taxon>
        <taxon>Ascomycota</taxon>
        <taxon>Pezizomycotina</taxon>
        <taxon>Sordariomycetes</taxon>
        <taxon>Hypocreomycetidae</taxon>
        <taxon>Hypocreales</taxon>
        <taxon>Clavicipitaceae</taxon>
        <taxon>Metarhizium</taxon>
    </lineage>
</organism>
<dbReference type="GO" id="GO:0000976">
    <property type="term" value="F:transcription cis-regulatory region binding"/>
    <property type="evidence" value="ECO:0007669"/>
    <property type="project" value="InterPro"/>
</dbReference>
<evidence type="ECO:0000256" key="7">
    <source>
        <dbReference type="ARBA" id="ARBA00023242"/>
    </source>
</evidence>
<dbReference type="PROSITE" id="PS00036">
    <property type="entry name" value="BZIP_BASIC"/>
    <property type="match status" value="1"/>
</dbReference>
<sequence length="225" mass="25559">MDQFATGSSAELVSQTTTATSSPPAPSLWLEFPETMQSLPQPQALREETHGPISYPYLDALHQFPQNTEFINDTPFGYTSSTSPVSEPSGSQQAQDTVARPAWRRENRYRNVPPSVLSRRRAQNRASQRAYRERKEQRIRDLEQLLQEAYQREETLTQAYVSLRTEYERISNEKDDSSSFGTTTPVSGETMLAEFDLSSMPQSTDVLTNFDFSSDAYEYGDNTQQ</sequence>
<dbReference type="InterPro" id="IPR004827">
    <property type="entry name" value="bZIP"/>
</dbReference>
<proteinExistence type="inferred from homology"/>
<evidence type="ECO:0000256" key="5">
    <source>
        <dbReference type="ARBA" id="ARBA00023125"/>
    </source>
</evidence>
<dbReference type="OMA" id="PAWRREN"/>
<dbReference type="PANTHER" id="PTHR40621">
    <property type="entry name" value="TRANSCRIPTION FACTOR KAPC-RELATED"/>
    <property type="match status" value="1"/>
</dbReference>
<dbReference type="InterPro" id="IPR046347">
    <property type="entry name" value="bZIP_sf"/>
</dbReference>
<keyword evidence="7" id="KW-0539">Nucleus</keyword>
<accession>A0A167G2M7</accession>
<dbReference type="CDD" id="cd14688">
    <property type="entry name" value="bZIP_YAP"/>
    <property type="match status" value="1"/>
</dbReference>
<evidence type="ECO:0000256" key="4">
    <source>
        <dbReference type="ARBA" id="ARBA00023015"/>
    </source>
</evidence>
<comment type="function">
    <text evidence="1">Putative transcription factor.</text>
</comment>
<dbReference type="InterPro" id="IPR050936">
    <property type="entry name" value="AP-1-like"/>
</dbReference>
<reference evidence="11 12" key="1">
    <citation type="journal article" date="2016" name="Genome Biol. Evol.">
        <title>Divergent and convergent evolution of fungal pathogenicity.</title>
        <authorList>
            <person name="Shang Y."/>
            <person name="Xiao G."/>
            <person name="Zheng P."/>
            <person name="Cen K."/>
            <person name="Zhan S."/>
            <person name="Wang C."/>
        </authorList>
    </citation>
    <scope>NUCLEOTIDE SEQUENCE [LARGE SCALE GENOMIC DNA]</scope>
    <source>
        <strain evidence="11 12">RCEF 4871</strain>
    </source>
</reference>
<dbReference type="SUPFAM" id="SSF57959">
    <property type="entry name" value="Leucine zipper domain"/>
    <property type="match status" value="1"/>
</dbReference>
<evidence type="ECO:0000256" key="2">
    <source>
        <dbReference type="ARBA" id="ARBA00004123"/>
    </source>
</evidence>
<dbReference type="PANTHER" id="PTHR40621:SF11">
    <property type="entry name" value="TRANSCRIPTION FACTOR KAPC-RELATED"/>
    <property type="match status" value="1"/>
</dbReference>
<comment type="similarity">
    <text evidence="3">Belongs to the bZIP family.</text>
</comment>
<dbReference type="OrthoDB" id="2593073at2759"/>
<dbReference type="AlphaFoldDB" id="A0A167G2M7"/>
<dbReference type="GO" id="GO:0090575">
    <property type="term" value="C:RNA polymerase II transcription regulator complex"/>
    <property type="evidence" value="ECO:0007669"/>
    <property type="project" value="TreeGrafter"/>
</dbReference>
<evidence type="ECO:0000313" key="12">
    <source>
        <dbReference type="Proteomes" id="UP000243498"/>
    </source>
</evidence>
<keyword evidence="12" id="KW-1185">Reference proteome</keyword>
<comment type="caution">
    <text evidence="11">The sequence shown here is derived from an EMBL/GenBank/DDBJ whole genome shotgun (WGS) entry which is preliminary data.</text>
</comment>
<name>A0A167G2M7_METRR</name>
<evidence type="ECO:0000256" key="1">
    <source>
        <dbReference type="ARBA" id="ARBA00004049"/>
    </source>
</evidence>
<evidence type="ECO:0000256" key="6">
    <source>
        <dbReference type="ARBA" id="ARBA00023163"/>
    </source>
</evidence>